<protein>
    <submittedName>
        <fullName evidence="2">Uncharacterized protein</fullName>
    </submittedName>
</protein>
<accession>A0AAP5UWI8</accession>
<reference evidence="2" key="1">
    <citation type="submission" date="2022-08" db="EMBL/GenBank/DDBJ databases">
        <authorList>
            <person name="Kim S.-J."/>
        </authorList>
    </citation>
    <scope>NUCLEOTIDE SEQUENCE</scope>
    <source>
        <strain evidence="2">KJ</strain>
    </source>
</reference>
<dbReference type="Proteomes" id="UP001246473">
    <property type="component" value="Unassembled WGS sequence"/>
</dbReference>
<gene>
    <name evidence="2" type="ORF">ParKJ_28780</name>
</gene>
<feature type="region of interest" description="Disordered" evidence="1">
    <location>
        <begin position="1"/>
        <end position="25"/>
    </location>
</feature>
<dbReference type="EMBL" id="JANSLM010000012">
    <property type="protein sequence ID" value="MDT8841423.1"/>
    <property type="molecule type" value="Genomic_DNA"/>
</dbReference>
<sequence length="56" mass="5830">MAQSGNRMNIGGGRQPGSMKRAAPLRAAARVTTRCSENTYKITASANGSSQISFIG</sequence>
<proteinExistence type="predicted"/>
<comment type="caution">
    <text evidence="2">The sequence shown here is derived from an EMBL/GenBank/DDBJ whole genome shotgun (WGS) entry which is preliminary data.</text>
</comment>
<evidence type="ECO:0000313" key="3">
    <source>
        <dbReference type="Proteomes" id="UP001246473"/>
    </source>
</evidence>
<evidence type="ECO:0000256" key="1">
    <source>
        <dbReference type="SAM" id="MobiDB-lite"/>
    </source>
</evidence>
<dbReference type="AlphaFoldDB" id="A0AAP5UWI8"/>
<evidence type="ECO:0000313" key="2">
    <source>
        <dbReference type="EMBL" id="MDT8841423.1"/>
    </source>
</evidence>
<organism evidence="2 3">
    <name type="scientific">Paraburkholderia fungorum</name>
    <dbReference type="NCBI Taxonomy" id="134537"/>
    <lineage>
        <taxon>Bacteria</taxon>
        <taxon>Pseudomonadati</taxon>
        <taxon>Pseudomonadota</taxon>
        <taxon>Betaproteobacteria</taxon>
        <taxon>Burkholderiales</taxon>
        <taxon>Burkholderiaceae</taxon>
        <taxon>Paraburkholderia</taxon>
    </lineage>
</organism>
<dbReference type="RefSeq" id="WP_158380706.1">
    <property type="nucleotide sequence ID" value="NZ_CP010026.1"/>
</dbReference>
<dbReference type="GeneID" id="66521186"/>
<name>A0AAP5UWI8_9BURK</name>